<reference evidence="2" key="1">
    <citation type="journal article" date="2016" name="ISME J.">
        <title>Functional metagenomic screen reveals new and diverse microbial rhodopsins.</title>
        <authorList>
            <person name="Pushkarev A."/>
            <person name="Beja O."/>
        </authorList>
    </citation>
    <scope>NUCLEOTIDE SEQUENCE</scope>
</reference>
<dbReference type="HAMAP" id="MF_02093">
    <property type="entry name" value="Beta_carotene_diox"/>
    <property type="match status" value="1"/>
</dbReference>
<keyword evidence="1" id="KW-0560">Oxidoreductase</keyword>
<dbReference type="Pfam" id="PF15461">
    <property type="entry name" value="BCD"/>
    <property type="match status" value="1"/>
</dbReference>
<comment type="similarity">
    <text evidence="1">Belongs to the Brp/Blh beta-carotene diooxygenase family.</text>
</comment>
<dbReference type="GO" id="GO:0005886">
    <property type="term" value="C:plasma membrane"/>
    <property type="evidence" value="ECO:0007669"/>
    <property type="project" value="UniProtKB-SubCell"/>
</dbReference>
<dbReference type="AlphaFoldDB" id="A0A0U2XXG6"/>
<dbReference type="NCBIfam" id="TIGR03753">
    <property type="entry name" value="blh_monoox"/>
    <property type="match status" value="1"/>
</dbReference>
<dbReference type="GO" id="GO:0005506">
    <property type="term" value="F:iron ion binding"/>
    <property type="evidence" value="ECO:0007669"/>
    <property type="project" value="UniProtKB-UniRule"/>
</dbReference>
<comment type="subcellular location">
    <subcellularLocation>
        <location evidence="1">Cell membrane</location>
        <topology evidence="1">Multi-pass membrane protein</topology>
    </subcellularLocation>
</comment>
<protein>
    <recommendedName>
        <fullName evidence="1">Probable beta-carotene 15,15'-dioxygenase</fullName>
        <ecNumber evidence="1">1.13.11.63</ecNumber>
    </recommendedName>
</protein>
<feature type="transmembrane region" description="Helical" evidence="1">
    <location>
        <begin position="84"/>
        <end position="102"/>
    </location>
</feature>
<comment type="caution">
    <text evidence="1">Lacks conserved residue(s) required for the propagation of feature annotation.</text>
</comment>
<keyword evidence="1" id="KW-1003">Cell membrane</keyword>
<dbReference type="EC" id="1.13.11.63" evidence="1"/>
<organism evidence="2">
    <name type="scientific">uncultured bacterium EIL107F05</name>
    <dbReference type="NCBI Taxonomy" id="1768198"/>
    <lineage>
        <taxon>Bacteria</taxon>
        <taxon>environmental samples</taxon>
    </lineage>
</organism>
<evidence type="ECO:0000313" key="2">
    <source>
        <dbReference type="EMBL" id="ALS56033.1"/>
    </source>
</evidence>
<dbReference type="EMBL" id="KT201085">
    <property type="protein sequence ID" value="ALS56033.1"/>
    <property type="molecule type" value="Genomic_DNA"/>
</dbReference>
<keyword evidence="1" id="KW-0223">Dioxygenase</keyword>
<keyword evidence="1" id="KW-0812">Transmembrane</keyword>
<feature type="binding site" evidence="1">
    <location>
        <position position="75"/>
    </location>
    <ligand>
        <name>Fe cation</name>
        <dbReference type="ChEBI" id="CHEBI:24875"/>
    </ligand>
</feature>
<feature type="binding site" evidence="1">
    <location>
        <position position="177"/>
    </location>
    <ligand>
        <name>Fe cation</name>
        <dbReference type="ChEBI" id="CHEBI:24875"/>
    </ligand>
</feature>
<name>A0A0U2XXG6_9BACT</name>
<feature type="transmembrane region" description="Helical" evidence="1">
    <location>
        <begin position="228"/>
        <end position="252"/>
    </location>
</feature>
<proteinExistence type="inferred from homology"/>
<feature type="transmembrane region" description="Helical" evidence="1">
    <location>
        <begin position="153"/>
        <end position="175"/>
    </location>
</feature>
<feature type="transmembrane region" description="Helical" evidence="1">
    <location>
        <begin position="122"/>
        <end position="141"/>
    </location>
</feature>
<keyword evidence="2" id="KW-0503">Monooxygenase</keyword>
<evidence type="ECO:0000256" key="1">
    <source>
        <dbReference type="HAMAP-Rule" id="MF_02093"/>
    </source>
</evidence>
<keyword evidence="1" id="KW-0408">Iron</keyword>
<accession>A0A0U2XXG6</accession>
<feature type="binding site" evidence="1">
    <location>
        <position position="19"/>
    </location>
    <ligand>
        <name>Fe cation</name>
        <dbReference type="ChEBI" id="CHEBI:24875"/>
    </ligand>
</feature>
<comment type="function">
    <text evidence="1">Catalyzes the cleavage of beta-carotene at its central double bond (15,15') to yield two molecules of all-trans-retinal.</text>
</comment>
<keyword evidence="1" id="KW-0472">Membrane</keyword>
<dbReference type="GO" id="GO:0004497">
    <property type="term" value="F:monooxygenase activity"/>
    <property type="evidence" value="ECO:0007669"/>
    <property type="project" value="UniProtKB-KW"/>
</dbReference>
<feature type="binding site" evidence="1">
    <location>
        <position position="181"/>
    </location>
    <ligand>
        <name>Fe cation</name>
        <dbReference type="ChEBI" id="CHEBI:24875"/>
    </ligand>
</feature>
<comment type="cofactor">
    <cofactor evidence="1">
        <name>Fe(2+)</name>
        <dbReference type="ChEBI" id="CHEBI:29033"/>
    </cofactor>
</comment>
<dbReference type="GO" id="GO:0010436">
    <property type="term" value="F:carotenoid dioxygenase activity"/>
    <property type="evidence" value="ECO:0007669"/>
    <property type="project" value="UniProtKB-UniRule"/>
</dbReference>
<feature type="transmembrane region" description="Helical" evidence="1">
    <location>
        <begin position="43"/>
        <end position="72"/>
    </location>
</feature>
<dbReference type="InterPro" id="IPR022270">
    <property type="entry name" value="Blh_diox"/>
</dbReference>
<comment type="catalytic activity">
    <reaction evidence="1">
        <text>all-trans-beta-carotene + O2 = 2 all-trans-retinal</text>
        <dbReference type="Rhea" id="RHEA:32887"/>
        <dbReference type="ChEBI" id="CHEBI:15379"/>
        <dbReference type="ChEBI" id="CHEBI:17579"/>
        <dbReference type="ChEBI" id="CHEBI:17898"/>
        <dbReference type="EC" id="1.13.11.63"/>
    </reaction>
</comment>
<feature type="transmembrane region" description="Helical" evidence="1">
    <location>
        <begin position="195"/>
        <end position="216"/>
    </location>
</feature>
<dbReference type="GO" id="GO:0003834">
    <property type="term" value="F:beta-carotene 15,15'-dioxygenase activity"/>
    <property type="evidence" value="ECO:0007669"/>
    <property type="project" value="UniProtKB-EC"/>
</dbReference>
<dbReference type="GO" id="GO:0016121">
    <property type="term" value="P:carotene catabolic process"/>
    <property type="evidence" value="ECO:0007669"/>
    <property type="project" value="UniProtKB-UniRule"/>
</dbReference>
<sequence>MDLSLILASCFISLVGLPHGALDPVIAHRCGLIHDLRSSARFFAGYITVVALVVLFWLKLPSASLLLFLLISCIHFGRDWKQKVSFGGFAYGAFVLGLPAWTAPEQVEQIFSFLIFQNVAEIPLIFLQGLGVIGILLLMSDRSRLSRLTTGELLILTICAISFEPLWYFVAYFCGLHSPRHLIAEFRSMRKETRFSAYVVMLATTILTLGIAAVSGSHLEKYYASIDIAIYQIIFIGLAALTVPHMCLLEWAGKKYG</sequence>
<keyword evidence="1" id="KW-1133">Transmembrane helix</keyword>
<keyword evidence="1" id="KW-0479">Metal-binding</keyword>